<comment type="caution">
    <text evidence="2">The sequence shown here is derived from an EMBL/GenBank/DDBJ whole genome shotgun (WGS) entry which is preliminary data.</text>
</comment>
<keyword evidence="1" id="KW-0812">Transmembrane</keyword>
<evidence type="ECO:0008006" key="4">
    <source>
        <dbReference type="Google" id="ProtNLM"/>
    </source>
</evidence>
<dbReference type="OrthoDB" id="1178263at2"/>
<keyword evidence="1" id="KW-0472">Membrane</keyword>
<organism evidence="2 3">
    <name type="scientific">Leeuwenhoekiella nanhaiensis</name>
    <dbReference type="NCBI Taxonomy" id="1655491"/>
    <lineage>
        <taxon>Bacteria</taxon>
        <taxon>Pseudomonadati</taxon>
        <taxon>Bacteroidota</taxon>
        <taxon>Flavobacteriia</taxon>
        <taxon>Flavobacteriales</taxon>
        <taxon>Flavobacteriaceae</taxon>
        <taxon>Leeuwenhoekiella</taxon>
    </lineage>
</organism>
<keyword evidence="3" id="KW-1185">Reference proteome</keyword>
<dbReference type="EMBL" id="NQXA01000003">
    <property type="protein sequence ID" value="PHQ29749.1"/>
    <property type="molecule type" value="Genomic_DNA"/>
</dbReference>
<sequence length="146" mass="16087">MNELENEPRSWWSKNWKWVVPLGGCFTIIVLGILLLGTAIFGFFSSVKSSSGSEEALQLAQQNPKVIEILGEPIEEDGIGSFSVNINNGLKTSEVTLPIKGPKGEAMLHVKSRGSDDNTVYEIFEIQVDETGELIDLKDSVENNDF</sequence>
<gene>
    <name evidence="2" type="ORF">CJ305_07180</name>
</gene>
<dbReference type="InterPro" id="IPR014807">
    <property type="entry name" value="Coa1"/>
</dbReference>
<accession>A0A2G1VTI6</accession>
<dbReference type="Proteomes" id="UP000229433">
    <property type="component" value="Unassembled WGS sequence"/>
</dbReference>
<feature type="transmembrane region" description="Helical" evidence="1">
    <location>
        <begin position="20"/>
        <end position="44"/>
    </location>
</feature>
<dbReference type="AlphaFoldDB" id="A0A2G1VTI6"/>
<evidence type="ECO:0000256" key="1">
    <source>
        <dbReference type="SAM" id="Phobius"/>
    </source>
</evidence>
<dbReference type="Pfam" id="PF08695">
    <property type="entry name" value="Coa1"/>
    <property type="match status" value="1"/>
</dbReference>
<dbReference type="RefSeq" id="WP_099645589.1">
    <property type="nucleotide sequence ID" value="NZ_KZ319289.1"/>
</dbReference>
<name>A0A2G1VTI6_9FLAO</name>
<proteinExistence type="predicted"/>
<evidence type="ECO:0000313" key="2">
    <source>
        <dbReference type="EMBL" id="PHQ29749.1"/>
    </source>
</evidence>
<keyword evidence="1" id="KW-1133">Transmembrane helix</keyword>
<reference evidence="2 3" key="1">
    <citation type="submission" date="2017-08" db="EMBL/GenBank/DDBJ databases">
        <title>The whole genome shortgun sequences of strain Leeuwenhoekiella nanhaiensis G18 from the South China Sea.</title>
        <authorList>
            <person name="Liu Q."/>
        </authorList>
    </citation>
    <scope>NUCLEOTIDE SEQUENCE [LARGE SCALE GENOMIC DNA]</scope>
    <source>
        <strain evidence="2 3">G18</strain>
    </source>
</reference>
<evidence type="ECO:0000313" key="3">
    <source>
        <dbReference type="Proteomes" id="UP000229433"/>
    </source>
</evidence>
<protein>
    <recommendedName>
        <fullName evidence="4">Cytochrome oxidase complex assembly protein 1</fullName>
    </recommendedName>
</protein>